<dbReference type="GeneTree" id="ENSGT00720000108823"/>
<dbReference type="InterPro" id="IPR013087">
    <property type="entry name" value="Znf_C2H2_type"/>
</dbReference>
<accession>A0A287D3J8</accession>
<dbReference type="PANTHER" id="PTHR23205:SF0">
    <property type="entry name" value="SPLICING FACTOR 3A SUBUNIT 2"/>
    <property type="match status" value="1"/>
</dbReference>
<dbReference type="FunFam" id="3.30.160.60:FF:001216">
    <property type="entry name" value="Splicing factor 3A subunit 2"/>
    <property type="match status" value="1"/>
</dbReference>
<evidence type="ECO:0000313" key="12">
    <source>
        <dbReference type="Ensembl" id="ENSSTOP00000028097.1"/>
    </source>
</evidence>
<dbReference type="GO" id="GO:0071004">
    <property type="term" value="C:U2-type prespliceosome"/>
    <property type="evidence" value="ECO:0007669"/>
    <property type="project" value="TreeGrafter"/>
</dbReference>
<dbReference type="GO" id="GO:0000245">
    <property type="term" value="P:spliceosomal complex assembly"/>
    <property type="evidence" value="ECO:0007669"/>
    <property type="project" value="TreeGrafter"/>
</dbReference>
<sequence length="199" mass="22123">MDFQHRPGGKTGSGGVASSSESNRDRRERLRQLALETIDINKDPYFMKNHLGSYECKLCLTLHNNEGSYLAHTQGKKHQTNLARRAAKEAKEAPAQPAPEKVKVEVKKFVKIGRPGYKGVSSSVAAGCIPQIDYPEIAEGIMPRHRFMSAYEQRIEPPDRRWQYLLMAAEPYETIAFKVVGPVCLTPGALWGLPSSLGT</sequence>
<keyword evidence="8" id="KW-0508">mRNA splicing</keyword>
<organism evidence="12 13">
    <name type="scientific">Ictidomys tridecemlineatus</name>
    <name type="common">Thirteen-lined ground squirrel</name>
    <name type="synonym">Spermophilus tridecemlineatus</name>
    <dbReference type="NCBI Taxonomy" id="43179"/>
    <lineage>
        <taxon>Eukaryota</taxon>
        <taxon>Metazoa</taxon>
        <taxon>Chordata</taxon>
        <taxon>Craniata</taxon>
        <taxon>Vertebrata</taxon>
        <taxon>Euteleostomi</taxon>
        <taxon>Mammalia</taxon>
        <taxon>Eutheria</taxon>
        <taxon>Euarchontoglires</taxon>
        <taxon>Glires</taxon>
        <taxon>Rodentia</taxon>
        <taxon>Sciuromorpha</taxon>
        <taxon>Sciuridae</taxon>
        <taxon>Xerinae</taxon>
        <taxon>Marmotini</taxon>
        <taxon>Ictidomys</taxon>
    </lineage>
</organism>
<dbReference type="SMART" id="SM00451">
    <property type="entry name" value="ZnF_U1"/>
    <property type="match status" value="1"/>
</dbReference>
<protein>
    <submittedName>
        <fullName evidence="12">Splicing factor 3a subunit 2</fullName>
    </submittedName>
</protein>
<feature type="domain" description="Matrin-type" evidence="11">
    <location>
        <begin position="54"/>
        <end position="84"/>
    </location>
</feature>
<feature type="region of interest" description="Disordered" evidence="10">
    <location>
        <begin position="1"/>
        <end position="27"/>
    </location>
</feature>
<keyword evidence="4" id="KW-0479">Metal-binding</keyword>
<dbReference type="Gene3D" id="2.60.40.2690">
    <property type="match status" value="1"/>
</dbReference>
<evidence type="ECO:0000259" key="11">
    <source>
        <dbReference type="PROSITE" id="PS50171"/>
    </source>
</evidence>
<evidence type="ECO:0000256" key="9">
    <source>
        <dbReference type="ARBA" id="ARBA00023242"/>
    </source>
</evidence>
<keyword evidence="13" id="KW-1185">Reference proteome</keyword>
<dbReference type="SMART" id="SM01050">
    <property type="entry name" value="CactinC_cactus"/>
    <property type="match status" value="1"/>
</dbReference>
<keyword evidence="3" id="KW-0507">mRNA processing</keyword>
<dbReference type="PANTHER" id="PTHR23205">
    <property type="entry name" value="SPLICING FACTOR 3A SUBUNIT 2"/>
    <property type="match status" value="1"/>
</dbReference>
<comment type="subcellular location">
    <subcellularLocation>
        <location evidence="1">Nucleus</location>
    </subcellularLocation>
</comment>
<dbReference type="InterPro" id="IPR003604">
    <property type="entry name" value="Matrin/U1-like-C_Znf_C2H2"/>
</dbReference>
<reference evidence="12" key="3">
    <citation type="submission" date="2025-09" db="UniProtKB">
        <authorList>
            <consortium name="Ensembl"/>
        </authorList>
    </citation>
    <scope>IDENTIFICATION</scope>
</reference>
<evidence type="ECO:0000256" key="2">
    <source>
        <dbReference type="ARBA" id="ARBA00008995"/>
    </source>
</evidence>
<evidence type="ECO:0000256" key="4">
    <source>
        <dbReference type="ARBA" id="ARBA00022723"/>
    </source>
</evidence>
<dbReference type="GO" id="GO:0008270">
    <property type="term" value="F:zinc ion binding"/>
    <property type="evidence" value="ECO:0007669"/>
    <property type="project" value="UniProtKB-KW"/>
</dbReference>
<dbReference type="InterPro" id="IPR031781">
    <property type="entry name" value="SF3A2_dom"/>
</dbReference>
<dbReference type="InterPro" id="IPR000690">
    <property type="entry name" value="Matrin/U1-C_Znf_C2H2"/>
</dbReference>
<reference evidence="12" key="2">
    <citation type="submission" date="2025-08" db="UniProtKB">
        <authorList>
            <consortium name="Ensembl"/>
        </authorList>
    </citation>
    <scope>IDENTIFICATION</scope>
</reference>
<dbReference type="InterPro" id="IPR052092">
    <property type="entry name" value="SF3A2"/>
</dbReference>
<name>A0A287D3J8_ICTTR</name>
<dbReference type="GO" id="GO:0005686">
    <property type="term" value="C:U2 snRNP"/>
    <property type="evidence" value="ECO:0007669"/>
    <property type="project" value="TreeGrafter"/>
</dbReference>
<dbReference type="Pfam" id="PF16835">
    <property type="entry name" value="SF3A2"/>
    <property type="match status" value="1"/>
</dbReference>
<evidence type="ECO:0000256" key="10">
    <source>
        <dbReference type="SAM" id="MobiDB-lite"/>
    </source>
</evidence>
<dbReference type="EMBL" id="AGTP01068775">
    <property type="status" value="NOT_ANNOTATED_CDS"/>
    <property type="molecule type" value="Genomic_DNA"/>
</dbReference>
<dbReference type="AlphaFoldDB" id="A0A287D3J8"/>
<keyword evidence="7" id="KW-0862">Zinc</keyword>
<gene>
    <name evidence="12" type="primary">SF3A2</name>
</gene>
<dbReference type="Ensembl" id="ENSSTOT00000033671.1">
    <property type="protein sequence ID" value="ENSSTOP00000028097.1"/>
    <property type="gene ID" value="ENSSTOG00000007495.3"/>
</dbReference>
<reference evidence="13" key="1">
    <citation type="submission" date="2011-11" db="EMBL/GenBank/DDBJ databases">
        <title>The Draft Genome of Spermophilus tridecemlineatus.</title>
        <authorList>
            <consortium name="The Broad Institute Genome Assembly &amp; Analysis Group"/>
            <consortium name="Computational R&amp;D Group"/>
            <consortium name="and Sequencing Platform"/>
            <person name="Di Palma F."/>
            <person name="Alfoldi J."/>
            <person name="Johnson J."/>
            <person name="Berlin A."/>
            <person name="Gnerre S."/>
            <person name="Jaffe D."/>
            <person name="MacCallum I."/>
            <person name="Young S."/>
            <person name="Walker B.J."/>
            <person name="Lindblad-Toh K."/>
        </authorList>
    </citation>
    <scope>NUCLEOTIDE SEQUENCE [LARGE SCALE GENOMIC DNA]</scope>
</reference>
<dbReference type="GO" id="GO:0071013">
    <property type="term" value="C:catalytic step 2 spliceosome"/>
    <property type="evidence" value="ECO:0007669"/>
    <property type="project" value="TreeGrafter"/>
</dbReference>
<dbReference type="PROSITE" id="PS50171">
    <property type="entry name" value="ZF_MATRIN"/>
    <property type="match status" value="1"/>
</dbReference>
<dbReference type="Proteomes" id="UP000005215">
    <property type="component" value="Unassembled WGS sequence"/>
</dbReference>
<evidence type="ECO:0000256" key="3">
    <source>
        <dbReference type="ARBA" id="ARBA00022664"/>
    </source>
</evidence>
<dbReference type="GO" id="GO:0003676">
    <property type="term" value="F:nucleic acid binding"/>
    <property type="evidence" value="ECO:0007669"/>
    <property type="project" value="InterPro"/>
</dbReference>
<keyword evidence="5" id="KW-0747">Spliceosome</keyword>
<dbReference type="InterPro" id="IPR036236">
    <property type="entry name" value="Znf_C2H2_sf"/>
</dbReference>
<dbReference type="Gene3D" id="3.30.160.60">
    <property type="entry name" value="Classic Zinc Finger"/>
    <property type="match status" value="1"/>
</dbReference>
<evidence type="ECO:0000256" key="8">
    <source>
        <dbReference type="ARBA" id="ARBA00023187"/>
    </source>
</evidence>
<dbReference type="Pfam" id="PF12874">
    <property type="entry name" value="zf-met"/>
    <property type="match status" value="1"/>
</dbReference>
<evidence type="ECO:0000256" key="7">
    <source>
        <dbReference type="ARBA" id="ARBA00022833"/>
    </source>
</evidence>
<keyword evidence="9" id="KW-0539">Nucleus</keyword>
<evidence type="ECO:0000256" key="1">
    <source>
        <dbReference type="ARBA" id="ARBA00004123"/>
    </source>
</evidence>
<keyword evidence="6" id="KW-0863">Zinc-finger</keyword>
<dbReference type="SUPFAM" id="SSF57667">
    <property type="entry name" value="beta-beta-alpha zinc fingers"/>
    <property type="match status" value="1"/>
</dbReference>
<evidence type="ECO:0000256" key="6">
    <source>
        <dbReference type="ARBA" id="ARBA00022771"/>
    </source>
</evidence>
<evidence type="ECO:0000256" key="5">
    <source>
        <dbReference type="ARBA" id="ARBA00022728"/>
    </source>
</evidence>
<comment type="similarity">
    <text evidence="2">Belongs to the SF3A2 family.</text>
</comment>
<proteinExistence type="inferred from homology"/>
<evidence type="ECO:0000313" key="13">
    <source>
        <dbReference type="Proteomes" id="UP000005215"/>
    </source>
</evidence>